<evidence type="ECO:0000313" key="3">
    <source>
        <dbReference type="Proteomes" id="UP000631114"/>
    </source>
</evidence>
<name>A0A835H7X8_9MAGN</name>
<protein>
    <submittedName>
        <fullName evidence="2">Uncharacterized protein</fullName>
    </submittedName>
</protein>
<gene>
    <name evidence="2" type="ORF">IFM89_035501</name>
</gene>
<proteinExistence type="predicted"/>
<feature type="region of interest" description="Disordered" evidence="1">
    <location>
        <begin position="1"/>
        <end position="32"/>
    </location>
</feature>
<reference evidence="2 3" key="1">
    <citation type="submission" date="2020-10" db="EMBL/GenBank/DDBJ databases">
        <title>The Coptis chinensis genome and diversification of protoberbering-type alkaloids.</title>
        <authorList>
            <person name="Wang B."/>
            <person name="Shu S."/>
            <person name="Song C."/>
            <person name="Liu Y."/>
        </authorList>
    </citation>
    <scope>NUCLEOTIDE SEQUENCE [LARGE SCALE GENOMIC DNA]</scope>
    <source>
        <strain evidence="2">HL-2020</strain>
        <tissue evidence="2">Leaf</tissue>
    </source>
</reference>
<evidence type="ECO:0000313" key="2">
    <source>
        <dbReference type="EMBL" id="KAF9594931.1"/>
    </source>
</evidence>
<dbReference type="Proteomes" id="UP000631114">
    <property type="component" value="Unassembled WGS sequence"/>
</dbReference>
<organism evidence="2 3">
    <name type="scientific">Coptis chinensis</name>
    <dbReference type="NCBI Taxonomy" id="261450"/>
    <lineage>
        <taxon>Eukaryota</taxon>
        <taxon>Viridiplantae</taxon>
        <taxon>Streptophyta</taxon>
        <taxon>Embryophyta</taxon>
        <taxon>Tracheophyta</taxon>
        <taxon>Spermatophyta</taxon>
        <taxon>Magnoliopsida</taxon>
        <taxon>Ranunculales</taxon>
        <taxon>Ranunculaceae</taxon>
        <taxon>Coptidoideae</taxon>
        <taxon>Coptis</taxon>
    </lineage>
</organism>
<sequence length="141" mass="16583">MYYRKKRTKNSKWKIADDDNRDRGPLPKLEGNQILPKFEERQQKAVKDFFQHGEKGELIEAINECIQREGNVMAQLIKENKIATGDCPQQEAATDYGLYICKLMEYVMKGKPNHFKEFTRQDALWMRGDFAIRLLNDPLRS</sequence>
<dbReference type="AlphaFoldDB" id="A0A835H7X8"/>
<accession>A0A835H7X8</accession>
<dbReference type="SUPFAM" id="SSF54001">
    <property type="entry name" value="Cysteine proteinases"/>
    <property type="match status" value="1"/>
</dbReference>
<dbReference type="EMBL" id="JADFTS010000008">
    <property type="protein sequence ID" value="KAF9594931.1"/>
    <property type="molecule type" value="Genomic_DNA"/>
</dbReference>
<dbReference type="Gene3D" id="3.40.395.10">
    <property type="entry name" value="Adenoviral Proteinase, Chain A"/>
    <property type="match status" value="1"/>
</dbReference>
<dbReference type="InterPro" id="IPR038765">
    <property type="entry name" value="Papain-like_cys_pep_sf"/>
</dbReference>
<feature type="compositionally biased region" description="Basic and acidic residues" evidence="1">
    <location>
        <begin position="14"/>
        <end position="25"/>
    </location>
</feature>
<dbReference type="OrthoDB" id="1939479at2759"/>
<keyword evidence="3" id="KW-1185">Reference proteome</keyword>
<evidence type="ECO:0000256" key="1">
    <source>
        <dbReference type="SAM" id="MobiDB-lite"/>
    </source>
</evidence>
<feature type="compositionally biased region" description="Basic residues" evidence="1">
    <location>
        <begin position="1"/>
        <end position="12"/>
    </location>
</feature>
<comment type="caution">
    <text evidence="2">The sequence shown here is derived from an EMBL/GenBank/DDBJ whole genome shotgun (WGS) entry which is preliminary data.</text>
</comment>